<dbReference type="InterPro" id="IPR009057">
    <property type="entry name" value="Homeodomain-like_sf"/>
</dbReference>
<dbReference type="PROSITE" id="PS01124">
    <property type="entry name" value="HTH_ARAC_FAMILY_2"/>
    <property type="match status" value="1"/>
</dbReference>
<evidence type="ECO:0000256" key="2">
    <source>
        <dbReference type="ARBA" id="ARBA00023125"/>
    </source>
</evidence>
<dbReference type="InterPro" id="IPR018060">
    <property type="entry name" value="HTH_AraC"/>
</dbReference>
<evidence type="ECO:0000313" key="6">
    <source>
        <dbReference type="Proteomes" id="UP001597287"/>
    </source>
</evidence>
<reference evidence="6" key="1">
    <citation type="journal article" date="2019" name="Int. J. Syst. Evol. Microbiol.">
        <title>The Global Catalogue of Microorganisms (GCM) 10K type strain sequencing project: providing services to taxonomists for standard genome sequencing and annotation.</title>
        <authorList>
            <consortium name="The Broad Institute Genomics Platform"/>
            <consortium name="The Broad Institute Genome Sequencing Center for Infectious Disease"/>
            <person name="Wu L."/>
            <person name="Ma J."/>
        </authorList>
    </citation>
    <scope>NUCLEOTIDE SEQUENCE [LARGE SCALE GENOMIC DNA]</scope>
    <source>
        <strain evidence="6">CCUG 62793</strain>
    </source>
</reference>
<keyword evidence="1" id="KW-0805">Transcription regulation</keyword>
<protein>
    <submittedName>
        <fullName evidence="5">Helix-turn-helix domain-containing protein</fullName>
    </submittedName>
</protein>
<dbReference type="SMART" id="SM00342">
    <property type="entry name" value="HTH_ARAC"/>
    <property type="match status" value="1"/>
</dbReference>
<dbReference type="SUPFAM" id="SSF46689">
    <property type="entry name" value="Homeodomain-like"/>
    <property type="match status" value="1"/>
</dbReference>
<proteinExistence type="predicted"/>
<dbReference type="EMBL" id="JBHUIG010000004">
    <property type="protein sequence ID" value="MFD2318117.1"/>
    <property type="molecule type" value="Genomic_DNA"/>
</dbReference>
<keyword evidence="3" id="KW-0804">Transcription</keyword>
<dbReference type="InterPro" id="IPR020449">
    <property type="entry name" value="Tscrpt_reg_AraC-type_HTH"/>
</dbReference>
<dbReference type="Gene3D" id="1.10.10.60">
    <property type="entry name" value="Homeodomain-like"/>
    <property type="match status" value="1"/>
</dbReference>
<name>A0ABW5ENJ8_9BURK</name>
<dbReference type="Proteomes" id="UP001597287">
    <property type="component" value="Unassembled WGS sequence"/>
</dbReference>
<evidence type="ECO:0000256" key="3">
    <source>
        <dbReference type="ARBA" id="ARBA00023163"/>
    </source>
</evidence>
<sequence length="145" mass="15984">MCALIGMDQADDVVCATTHMLAACLRPSQRTLAEARSQVEAVTLERIQRHIASQLGAPLTPDALCRAFGISHHRLYQLFAPLGGVARYVQQRRLHRAFQCLANPAYLRLRVAEVAARLGFASEAHFSRAFRTAFGHTPSDVRAMA</sequence>
<comment type="caution">
    <text evidence="5">The sequence shown here is derived from an EMBL/GenBank/DDBJ whole genome shotgun (WGS) entry which is preliminary data.</text>
</comment>
<evidence type="ECO:0000259" key="4">
    <source>
        <dbReference type="PROSITE" id="PS01124"/>
    </source>
</evidence>
<dbReference type="PANTHER" id="PTHR46796:SF6">
    <property type="entry name" value="ARAC SUBFAMILY"/>
    <property type="match status" value="1"/>
</dbReference>
<dbReference type="Pfam" id="PF12833">
    <property type="entry name" value="HTH_18"/>
    <property type="match status" value="1"/>
</dbReference>
<dbReference type="PANTHER" id="PTHR46796">
    <property type="entry name" value="HTH-TYPE TRANSCRIPTIONAL ACTIVATOR RHAS-RELATED"/>
    <property type="match status" value="1"/>
</dbReference>
<keyword evidence="2" id="KW-0238">DNA-binding</keyword>
<dbReference type="RefSeq" id="WP_374618126.1">
    <property type="nucleotide sequence ID" value="NZ_JBHSIH010000001.1"/>
</dbReference>
<accession>A0ABW5ENJ8</accession>
<evidence type="ECO:0000313" key="5">
    <source>
        <dbReference type="EMBL" id="MFD2318117.1"/>
    </source>
</evidence>
<gene>
    <name evidence="5" type="ORF">ACFSPV_05345</name>
</gene>
<dbReference type="PRINTS" id="PR00032">
    <property type="entry name" value="HTHARAC"/>
</dbReference>
<organism evidence="5 6">
    <name type="scientific">Delftia deserti</name>
    <dbReference type="NCBI Taxonomy" id="1651218"/>
    <lineage>
        <taxon>Bacteria</taxon>
        <taxon>Pseudomonadati</taxon>
        <taxon>Pseudomonadota</taxon>
        <taxon>Betaproteobacteria</taxon>
        <taxon>Burkholderiales</taxon>
        <taxon>Comamonadaceae</taxon>
        <taxon>Delftia</taxon>
    </lineage>
</organism>
<keyword evidence="6" id="KW-1185">Reference proteome</keyword>
<feature type="domain" description="HTH araC/xylS-type" evidence="4">
    <location>
        <begin position="45"/>
        <end position="144"/>
    </location>
</feature>
<dbReference type="InterPro" id="IPR050204">
    <property type="entry name" value="AraC_XylS_family_regulators"/>
</dbReference>
<evidence type="ECO:0000256" key="1">
    <source>
        <dbReference type="ARBA" id="ARBA00023015"/>
    </source>
</evidence>